<protein>
    <recommendedName>
        <fullName evidence="6">Beta-lactamase-related domain-containing protein</fullName>
    </recommendedName>
</protein>
<dbReference type="AlphaFoldDB" id="A0A9N9VWK7"/>
<dbReference type="OrthoDB" id="10250282at2759"/>
<evidence type="ECO:0000313" key="4">
    <source>
        <dbReference type="EMBL" id="CAH0035146.1"/>
    </source>
</evidence>
<evidence type="ECO:0000259" key="2">
    <source>
        <dbReference type="Pfam" id="PF00144"/>
    </source>
</evidence>
<evidence type="ECO:0000256" key="1">
    <source>
        <dbReference type="ARBA" id="ARBA00038473"/>
    </source>
</evidence>
<feature type="domain" description="Beta-lactamase-like ARB-00930-like C-terminal" evidence="3">
    <location>
        <begin position="208"/>
        <end position="342"/>
    </location>
</feature>
<dbReference type="Gene3D" id="3.40.710.10">
    <property type="entry name" value="DD-peptidase/beta-lactamase superfamily"/>
    <property type="match status" value="1"/>
</dbReference>
<dbReference type="SUPFAM" id="SSF56601">
    <property type="entry name" value="beta-lactamase/transpeptidase-like"/>
    <property type="match status" value="1"/>
</dbReference>
<dbReference type="PANTHER" id="PTHR22935:SF95">
    <property type="entry name" value="BETA-LACTAMASE-LIKE 1-RELATED"/>
    <property type="match status" value="1"/>
</dbReference>
<dbReference type="EMBL" id="CABFNQ020000752">
    <property type="protein sequence ID" value="CAH0035146.1"/>
    <property type="molecule type" value="Genomic_DNA"/>
</dbReference>
<keyword evidence="5" id="KW-1185">Reference proteome</keyword>
<sequence>MLVSEPLVWQAGDRAAYSSLSFILLGYALENITGKTFIDLLKESVSKPLGLSFTGLDPPVDLSQAIIPAGQGGFVMGYDIGSYNTTAGLYSTPADISKFLRAIMANALVSSLQTRQWLKPSIFAGSFSTAVGMPWEIFRLSNLTPDNRPIDLYTKSGGIFGYETNMVLIPEFNVGISVLAAGDDAGDGLMGLLDIVIPATVSSLDQLARQQAKETYAGNYQSANGTDAILSLDVDDGPGLKITQWTNRGKSMLEFLASREGTNVMDLDARLYPVGEGQRWRLALERTERVNPSVFSDACITWLRVDQMRYAKQPVDEFTFDIKGGAIIGLKNSGLRAKLVKTS</sequence>
<dbReference type="InterPro" id="IPR051478">
    <property type="entry name" value="Beta-lactamase-like_AB/R"/>
</dbReference>
<gene>
    <name evidence="4" type="ORF">CRHIZ90672A_00017340</name>
</gene>
<evidence type="ECO:0000313" key="5">
    <source>
        <dbReference type="Proteomes" id="UP000696573"/>
    </source>
</evidence>
<dbReference type="InterPro" id="IPR058664">
    <property type="entry name" value="ARB_00930-like_C"/>
</dbReference>
<dbReference type="Pfam" id="PF00144">
    <property type="entry name" value="Beta-lactamase"/>
    <property type="match status" value="1"/>
</dbReference>
<dbReference type="Pfam" id="PF26335">
    <property type="entry name" value="ARB_00930_C"/>
    <property type="match status" value="1"/>
</dbReference>
<evidence type="ECO:0008006" key="6">
    <source>
        <dbReference type="Google" id="ProtNLM"/>
    </source>
</evidence>
<comment type="caution">
    <text evidence="4">The sequence shown here is derived from an EMBL/GenBank/DDBJ whole genome shotgun (WGS) entry which is preliminary data.</text>
</comment>
<feature type="domain" description="Beta-lactamase-related" evidence="2">
    <location>
        <begin position="2"/>
        <end position="184"/>
    </location>
</feature>
<dbReference type="InterPro" id="IPR012338">
    <property type="entry name" value="Beta-lactam/transpept-like"/>
</dbReference>
<name>A0A9N9VWK7_9HYPO</name>
<accession>A0A9N9VWK7</accession>
<organism evidence="4 5">
    <name type="scientific">Clonostachys rhizophaga</name>
    <dbReference type="NCBI Taxonomy" id="160324"/>
    <lineage>
        <taxon>Eukaryota</taxon>
        <taxon>Fungi</taxon>
        <taxon>Dikarya</taxon>
        <taxon>Ascomycota</taxon>
        <taxon>Pezizomycotina</taxon>
        <taxon>Sordariomycetes</taxon>
        <taxon>Hypocreomycetidae</taxon>
        <taxon>Hypocreales</taxon>
        <taxon>Bionectriaceae</taxon>
        <taxon>Clonostachys</taxon>
    </lineage>
</organism>
<dbReference type="InterPro" id="IPR001466">
    <property type="entry name" value="Beta-lactam-related"/>
</dbReference>
<comment type="similarity">
    <text evidence="1">Belongs to the beta-lactamase family.</text>
</comment>
<evidence type="ECO:0000259" key="3">
    <source>
        <dbReference type="Pfam" id="PF26335"/>
    </source>
</evidence>
<dbReference type="Proteomes" id="UP000696573">
    <property type="component" value="Unassembled WGS sequence"/>
</dbReference>
<reference evidence="4" key="1">
    <citation type="submission" date="2021-10" db="EMBL/GenBank/DDBJ databases">
        <authorList>
            <person name="Piombo E."/>
        </authorList>
    </citation>
    <scope>NUCLEOTIDE SEQUENCE</scope>
</reference>
<proteinExistence type="inferred from homology"/>
<dbReference type="PANTHER" id="PTHR22935">
    <property type="entry name" value="PENICILLIN-BINDING PROTEIN"/>
    <property type="match status" value="1"/>
</dbReference>